<evidence type="ECO:0000259" key="1">
    <source>
        <dbReference type="PROSITE" id="PS51658"/>
    </source>
</evidence>
<dbReference type="GO" id="GO:0004518">
    <property type="term" value="F:nuclease activity"/>
    <property type="evidence" value="ECO:0007669"/>
    <property type="project" value="InterPro"/>
</dbReference>
<dbReference type="Gene3D" id="3.10.690.10">
    <property type="entry name" value="Bifunctional nuclease domain"/>
    <property type="match status" value="1"/>
</dbReference>
<dbReference type="EMBL" id="VXPY01000056">
    <property type="protein sequence ID" value="MYD90334.1"/>
    <property type="molecule type" value="Genomic_DNA"/>
</dbReference>
<dbReference type="PANTHER" id="PTHR15160:SF1">
    <property type="entry name" value="VON HIPPEL-LINDAU DISEASE TUMOR SUPPRESSOR"/>
    <property type="match status" value="1"/>
</dbReference>
<dbReference type="PROSITE" id="PS51658">
    <property type="entry name" value="BFN"/>
    <property type="match status" value="1"/>
</dbReference>
<name>A0A6B1DVE6_9CHLR</name>
<comment type="caution">
    <text evidence="2">The sequence shown here is derived from an EMBL/GenBank/DDBJ whole genome shotgun (WGS) entry which is preliminary data.</text>
</comment>
<dbReference type="AlphaFoldDB" id="A0A6B1DVE6"/>
<proteinExistence type="predicted"/>
<organism evidence="2">
    <name type="scientific">Caldilineaceae bacterium SB0662_bin_9</name>
    <dbReference type="NCBI Taxonomy" id="2605258"/>
    <lineage>
        <taxon>Bacteria</taxon>
        <taxon>Bacillati</taxon>
        <taxon>Chloroflexota</taxon>
        <taxon>Caldilineae</taxon>
        <taxon>Caldilineales</taxon>
        <taxon>Caldilineaceae</taxon>
    </lineage>
</organism>
<protein>
    <submittedName>
        <fullName evidence="2">Bifunctional nuclease family protein</fullName>
    </submittedName>
</protein>
<reference evidence="2" key="1">
    <citation type="submission" date="2019-09" db="EMBL/GenBank/DDBJ databases">
        <title>Characterisation of the sponge microbiome using genome-centric metagenomics.</title>
        <authorList>
            <person name="Engelberts J.P."/>
            <person name="Robbins S.J."/>
            <person name="De Goeij J.M."/>
            <person name="Aranda M."/>
            <person name="Bell S.C."/>
            <person name="Webster N.S."/>
        </authorList>
    </citation>
    <scope>NUCLEOTIDE SEQUENCE</scope>
    <source>
        <strain evidence="2">SB0662_bin_9</strain>
    </source>
</reference>
<dbReference type="Pfam" id="PF02577">
    <property type="entry name" value="BFN_dom"/>
    <property type="match status" value="1"/>
</dbReference>
<dbReference type="InterPro" id="IPR036104">
    <property type="entry name" value="BFN_sf"/>
</dbReference>
<evidence type="ECO:0000313" key="2">
    <source>
        <dbReference type="EMBL" id="MYD90334.1"/>
    </source>
</evidence>
<accession>A0A6B1DVE6</accession>
<feature type="domain" description="BFN" evidence="1">
    <location>
        <begin position="5"/>
        <end position="138"/>
    </location>
</feature>
<sequence length="177" mass="19770">MSDRLIEVKIESVRVSLLSQHRIAVLQEKDGDRYLPIWIGPFEAEAIAMQLRKEKSPRPLTHDLLHQVLLEVAHDPVYVEIASLMDDVYLARLVFNAEDNPIMDELDCRASDALALAVRFGCPIYVDEEVMNAAGKVPDEEIPLDEDVEGDAPDASSEDLELFRDVVEGLDLGSLSD</sequence>
<gene>
    <name evidence="2" type="ORF">F4Y08_08370</name>
</gene>
<dbReference type="PANTHER" id="PTHR15160">
    <property type="entry name" value="VON HIPPEL-LINDAU PROTEIN"/>
    <property type="match status" value="1"/>
</dbReference>
<dbReference type="InterPro" id="IPR003729">
    <property type="entry name" value="Bi_nuclease_dom"/>
</dbReference>
<dbReference type="SUPFAM" id="SSF103256">
    <property type="entry name" value="Hypothetical protein TM0160"/>
    <property type="match status" value="1"/>
</dbReference>